<evidence type="ECO:0000313" key="3">
    <source>
        <dbReference type="Proteomes" id="UP001165136"/>
    </source>
</evidence>
<proteinExistence type="predicted"/>
<dbReference type="RefSeq" id="WP_285487084.1">
    <property type="nucleotide sequence ID" value="NZ_BSTI01000005.1"/>
</dbReference>
<dbReference type="Pfam" id="PF11203">
    <property type="entry name" value="EccE"/>
    <property type="match status" value="1"/>
</dbReference>
<gene>
    <name evidence="2" type="ORF">Atai01_28160</name>
</gene>
<dbReference type="EMBL" id="BSTI01000005">
    <property type="protein sequence ID" value="GLY66197.1"/>
    <property type="molecule type" value="Genomic_DNA"/>
</dbReference>
<evidence type="ECO:0000313" key="2">
    <source>
        <dbReference type="EMBL" id="GLY66197.1"/>
    </source>
</evidence>
<dbReference type="Proteomes" id="UP001165136">
    <property type="component" value="Unassembled WGS sequence"/>
</dbReference>
<dbReference type="AlphaFoldDB" id="A0A9W6R205"/>
<dbReference type="InterPro" id="IPR050051">
    <property type="entry name" value="EccE_dom"/>
</dbReference>
<comment type="caution">
    <text evidence="2">The sequence shown here is derived from an EMBL/GenBank/DDBJ whole genome shotgun (WGS) entry which is preliminary data.</text>
</comment>
<reference evidence="2" key="1">
    <citation type="submission" date="2023-03" db="EMBL/GenBank/DDBJ databases">
        <title>Amycolatopsis taiwanensis NBRC 103393.</title>
        <authorList>
            <person name="Ichikawa N."/>
            <person name="Sato H."/>
            <person name="Tonouchi N."/>
        </authorList>
    </citation>
    <scope>NUCLEOTIDE SEQUENCE</scope>
    <source>
        <strain evidence="2">NBRC 103393</strain>
    </source>
</reference>
<keyword evidence="3" id="KW-1185">Reference proteome</keyword>
<sequence>MRPRRCPPNRLASPLPGGFAQIAAWEVAAIPLSLHWCDRLARIAVAGVAALLGGTASVRVAGRRPFGWVFTWISYRLLQHRAHATGVDPLRALAHDFRLRQDVDRTGNQFGVAGVGDGWSAVIRMSGDPPVRTLLAALRVACADDEIPLAGAQLVIRSDGAERVHLLAVRYRPGQAPLAAVVRGGGEAGELRATTRAAQALLATLAESGQCGHLLEVGELATELRAALGAHVAGPSATDGWSWWSAGGTTQASFAARGRPDPECTLAARSPTASATVSSYTLWRTDSGKLQEELTIRLVKRQTPRFAPRAREVDVTVFPLYGRQASGVRRTLPLALPR</sequence>
<protein>
    <recommendedName>
        <fullName evidence="1">Type VII secretion system protein EccE domain-containing protein</fullName>
    </recommendedName>
</protein>
<name>A0A9W6R205_9PSEU</name>
<evidence type="ECO:0000259" key="1">
    <source>
        <dbReference type="Pfam" id="PF11203"/>
    </source>
</evidence>
<organism evidence="2 3">
    <name type="scientific">Amycolatopsis taiwanensis</name>
    <dbReference type="NCBI Taxonomy" id="342230"/>
    <lineage>
        <taxon>Bacteria</taxon>
        <taxon>Bacillati</taxon>
        <taxon>Actinomycetota</taxon>
        <taxon>Actinomycetes</taxon>
        <taxon>Pseudonocardiales</taxon>
        <taxon>Pseudonocardiaceae</taxon>
        <taxon>Amycolatopsis</taxon>
    </lineage>
</organism>
<accession>A0A9W6R205</accession>
<feature type="domain" description="Type VII secretion system protein EccE" evidence="1">
    <location>
        <begin position="161"/>
        <end position="255"/>
    </location>
</feature>